<comment type="subunit">
    <text evidence="7">Interacts with LGALS1 and laminin.</text>
</comment>
<dbReference type="PRINTS" id="PR00258">
    <property type="entry name" value="SPERACTRCPTR"/>
</dbReference>
<dbReference type="CTD" id="284297"/>
<feature type="compositionally biased region" description="Basic and acidic residues" evidence="10">
    <location>
        <begin position="478"/>
        <end position="492"/>
    </location>
</feature>
<feature type="disulfide bond" evidence="9">
    <location>
        <begin position="258"/>
        <end position="268"/>
    </location>
</feature>
<evidence type="ECO:0000256" key="1">
    <source>
        <dbReference type="ARBA" id="ARBA00022729"/>
    </source>
</evidence>
<feature type="domain" description="SRCR" evidence="11">
    <location>
        <begin position="33"/>
        <end position="133"/>
    </location>
</feature>
<evidence type="ECO:0000256" key="4">
    <source>
        <dbReference type="ARBA" id="ARBA00023170"/>
    </source>
</evidence>
<dbReference type="AlphaFoldDB" id="A0A6P8SL21"/>
<comment type="function">
    <text evidence="6">Binds to extracellular matrix proteins. Binds to pathogen-associated molecular patterns (PAMPs) present on the cell walls of Gram-positive and Gram-negative bacteria and fungi, behaving as a pattern recognition receptor (PRR). Induces bacterial and fungal aggregation and subsequent inhibition of PAMP-induced cytokine release. Does not possess intrinsic bactericidal activity. May play a role in the innate defense and homeostasis of certain epithelial surfaces.</text>
</comment>
<feature type="compositionally biased region" description="Polar residues" evidence="10">
    <location>
        <begin position="1010"/>
        <end position="1050"/>
    </location>
</feature>
<evidence type="ECO:0000256" key="2">
    <source>
        <dbReference type="ARBA" id="ARBA00022737"/>
    </source>
</evidence>
<evidence type="ECO:0000256" key="8">
    <source>
        <dbReference type="ARBA" id="ARBA00069168"/>
    </source>
</evidence>
<feature type="region of interest" description="Disordered" evidence="10">
    <location>
        <begin position="461"/>
        <end position="497"/>
    </location>
</feature>
<feature type="region of interest" description="Disordered" evidence="10">
    <location>
        <begin position="641"/>
        <end position="666"/>
    </location>
</feature>
<feature type="disulfide bond" evidence="9">
    <location>
        <begin position="214"/>
        <end position="278"/>
    </location>
</feature>
<accession>A0A6P8SL21</accession>
<dbReference type="Pfam" id="PF00530">
    <property type="entry name" value="SRCR"/>
    <property type="match status" value="3"/>
</dbReference>
<dbReference type="PANTHER" id="PTHR19331">
    <property type="entry name" value="SCAVENGER RECEPTOR DOMAIN-CONTAINING"/>
    <property type="match status" value="1"/>
</dbReference>
<feature type="disulfide bond" evidence="9">
    <location>
        <begin position="102"/>
        <end position="112"/>
    </location>
</feature>
<dbReference type="FunFam" id="3.10.250.10:FF:000007">
    <property type="entry name" value="Soluble scavenger receptor cysteine-rich domain-containing protein SSC5D"/>
    <property type="match status" value="2"/>
</dbReference>
<dbReference type="Gene3D" id="3.10.250.10">
    <property type="entry name" value="SRCR-like domain"/>
    <property type="match status" value="3"/>
</dbReference>
<name>A0A6P8SL21_GEOSA</name>
<dbReference type="SMART" id="SM00202">
    <property type="entry name" value="SR"/>
    <property type="match status" value="3"/>
</dbReference>
<evidence type="ECO:0000256" key="10">
    <source>
        <dbReference type="SAM" id="MobiDB-lite"/>
    </source>
</evidence>
<dbReference type="PANTHER" id="PTHR19331:SF487">
    <property type="entry name" value="SOLUBLE SCAVENGER RECEPTOR CYSTEINE-RICH DOMAIN-CONTAINING PROTEIN SSC5D"/>
    <property type="match status" value="1"/>
</dbReference>
<proteinExistence type="predicted"/>
<evidence type="ECO:0000256" key="9">
    <source>
        <dbReference type="PROSITE-ProRule" id="PRU00196"/>
    </source>
</evidence>
<feature type="disulfide bond" evidence="9">
    <location>
        <begin position="58"/>
        <end position="122"/>
    </location>
</feature>
<dbReference type="OrthoDB" id="536948at2759"/>
<dbReference type="InterPro" id="IPR036772">
    <property type="entry name" value="SRCR-like_dom_sf"/>
</dbReference>
<evidence type="ECO:0000259" key="11">
    <source>
        <dbReference type="PROSITE" id="PS50287"/>
    </source>
</evidence>
<dbReference type="GO" id="GO:0016020">
    <property type="term" value="C:membrane"/>
    <property type="evidence" value="ECO:0007669"/>
    <property type="project" value="InterPro"/>
</dbReference>
<dbReference type="KEGG" id="gsh:117367455"/>
<gene>
    <name evidence="13" type="primary">SSC5D</name>
</gene>
<dbReference type="PROSITE" id="PS50287">
    <property type="entry name" value="SRCR_2"/>
    <property type="match status" value="3"/>
</dbReference>
<dbReference type="FunFam" id="3.10.250.10:FF:000006">
    <property type="entry name" value="neurotrypsin isoform X2"/>
    <property type="match status" value="1"/>
</dbReference>
<feature type="region of interest" description="Disordered" evidence="10">
    <location>
        <begin position="993"/>
        <end position="1075"/>
    </location>
</feature>
<evidence type="ECO:0000313" key="12">
    <source>
        <dbReference type="Proteomes" id="UP000515159"/>
    </source>
</evidence>
<dbReference type="InterPro" id="IPR001190">
    <property type="entry name" value="SRCR"/>
</dbReference>
<organism evidence="12 13">
    <name type="scientific">Geotrypetes seraphini</name>
    <name type="common">Gaboon caecilian</name>
    <name type="synonym">Caecilia seraphini</name>
    <dbReference type="NCBI Taxonomy" id="260995"/>
    <lineage>
        <taxon>Eukaryota</taxon>
        <taxon>Metazoa</taxon>
        <taxon>Chordata</taxon>
        <taxon>Craniata</taxon>
        <taxon>Vertebrata</taxon>
        <taxon>Euteleostomi</taxon>
        <taxon>Amphibia</taxon>
        <taxon>Gymnophiona</taxon>
        <taxon>Geotrypetes</taxon>
    </lineage>
</organism>
<evidence type="ECO:0000256" key="6">
    <source>
        <dbReference type="ARBA" id="ARBA00058074"/>
    </source>
</evidence>
<dbReference type="RefSeq" id="XP_033815891.1">
    <property type="nucleotide sequence ID" value="XM_033960000.1"/>
</dbReference>
<evidence type="ECO:0000256" key="7">
    <source>
        <dbReference type="ARBA" id="ARBA00064153"/>
    </source>
</evidence>
<dbReference type="GeneID" id="117367455"/>
<sequence>MSGVSVQPEARMHFLLFFVCAGVLGFSWADYQIRLMGGPDPCAGRVEVLFRHEWGTVCDDGWDLKNAAVVCRELGCGKPLSAPLEAWFGEGTNDIWLDNVSCRGTEASLITCKHPGWGKHNCRHGEDAGVVCEGVGRRLPQFPSVGQHHGTAGMPYGDHITPAMARNEQGFSTDTPMLMRPLGSESPVLRLVNGQSACSGRVEVYHNGIWGSVCDDGWGLKSAKVVCRQLGCGAPVSTAGGAFFGEGTGPVWLDNVRCTGAEMSLLDCETEPWGKHDCTHREDAGVVCLDEFPTSPTSQTTTFSTQGSGYKEMTTLGNTMTHSTLGWPEYWGPLQPDNPMEYFLPDTTLIRLADGPNRCTGRVEVFHDNRWGTVCDDLWDIYDAVVVCRELGCGKAVSADGLSKYGQGTGPIWMDGVSCMGFEISLRMCNSQPWGEHNCHHSEDAGVTCKGVADSVVDQRNQDLSHQVQEPSATSIHHSPEEKTMSNPDHRTSQTQRTHAQLPSVYWWLPSEASIEHPPDFFTKHSPELSAEDLANPSAEHPPAFLAENHFIEHLSEFSAEHLPDLTTKHLPEISAEHPSDLTTEHSPEVSAEYPSNLITDYLLEVSAEHPSDLTNKHPPEVFVEHPSDLITEYLSEVSAEHPSDLTTKHPPEVSSAHPSNLTTEHPPEVFVEHSSELTTKYPLEVSAEHPSDITIEHLPEVSAELPSDVTTEYPPEVSAEHPSSFTIEHPPEVFAEHPSDLTKYPLEVSAEHPSNLTIDHPPEIFAEHPSNLTTEHPPEVFVEHPSELTTKYPLEVSAEHPSDITIEHLPEVSAELPSDVTTEYPPEVSAEHPSSFTIEHPPEVFAEHPSDLTKYPLEVSAEHPSNLTIEHPPEVFAEHPSNLTIKHPPEVSAEHPSDFITEQPPEVSAKHLYDLSTEHSPDVSTQLVGASPSHLHSGSLTQQTSESRLHGIVKAWIQETSGRGAYVETLEKEVSSTAASLSGPVVFTDREEMEQPAGSSQPGIDRIQEQTTSSGRASSEFTGTESQHQDILSSRGKTMNTSDSSTSTFLPEPSASPQPKIVSDIASGTRDPQHHGKVCETPQLYTLMQATKASCDGLTAFSRVYQQEKSDLKAITYQLAQLTSSLHKIFALLLSRSASRAQEGSCQCTSRPAANASSPARMAEFSLL</sequence>
<feature type="disulfide bond" evidence="9">
    <location>
        <begin position="227"/>
        <end position="288"/>
    </location>
</feature>
<keyword evidence="12" id="KW-1185">Reference proteome</keyword>
<feature type="compositionally biased region" description="Basic and acidic residues" evidence="10">
    <location>
        <begin position="641"/>
        <end position="652"/>
    </location>
</feature>
<dbReference type="SUPFAM" id="SSF56487">
    <property type="entry name" value="SRCR-like"/>
    <property type="match status" value="3"/>
</dbReference>
<feature type="compositionally biased region" description="Polar residues" evidence="10">
    <location>
        <begin position="461"/>
        <end position="477"/>
    </location>
</feature>
<keyword evidence="3 9" id="KW-1015">Disulfide bond</keyword>
<keyword evidence="5" id="KW-0325">Glycoprotein</keyword>
<feature type="disulfide bond" evidence="9">
    <location>
        <begin position="71"/>
        <end position="132"/>
    </location>
</feature>
<feature type="region of interest" description="Disordered" evidence="10">
    <location>
        <begin position="923"/>
        <end position="946"/>
    </location>
</feature>
<dbReference type="Proteomes" id="UP000515159">
    <property type="component" value="Chromosome 10"/>
</dbReference>
<feature type="domain" description="SRCR" evidence="11">
    <location>
        <begin position="189"/>
        <end position="289"/>
    </location>
</feature>
<dbReference type="PROSITE" id="PS00420">
    <property type="entry name" value="SRCR_1"/>
    <property type="match status" value="3"/>
</dbReference>
<feature type="disulfide bond" evidence="9">
    <location>
        <begin position="388"/>
        <end position="449"/>
    </location>
</feature>
<dbReference type="InParanoid" id="A0A6P8SL21"/>
<feature type="disulfide bond" evidence="9">
    <location>
        <begin position="375"/>
        <end position="439"/>
    </location>
</feature>
<reference evidence="13" key="1">
    <citation type="submission" date="2025-08" db="UniProtKB">
        <authorList>
            <consortium name="RefSeq"/>
        </authorList>
    </citation>
    <scope>IDENTIFICATION</scope>
</reference>
<keyword evidence="2" id="KW-0677">Repeat</keyword>
<evidence type="ECO:0000256" key="3">
    <source>
        <dbReference type="ARBA" id="ARBA00023157"/>
    </source>
</evidence>
<evidence type="ECO:0000313" key="13">
    <source>
        <dbReference type="RefSeq" id="XP_033815891.1"/>
    </source>
</evidence>
<keyword evidence="1" id="KW-0732">Signal</keyword>
<feature type="disulfide bond" evidence="9">
    <location>
        <begin position="419"/>
        <end position="429"/>
    </location>
</feature>
<feature type="domain" description="SRCR" evidence="11">
    <location>
        <begin position="350"/>
        <end position="450"/>
    </location>
</feature>
<keyword evidence="4 13" id="KW-0675">Receptor</keyword>
<evidence type="ECO:0000256" key="5">
    <source>
        <dbReference type="ARBA" id="ARBA00023180"/>
    </source>
</evidence>
<protein>
    <recommendedName>
        <fullName evidence="8">Soluble scavenger receptor cysteine-rich domain-containing protein SSC5D</fullName>
    </recommendedName>
</protein>